<dbReference type="AlphaFoldDB" id="A0A4Y9YBF2"/>
<evidence type="ECO:0000259" key="1">
    <source>
        <dbReference type="Pfam" id="PF12937"/>
    </source>
</evidence>
<evidence type="ECO:0000313" key="3">
    <source>
        <dbReference type="Proteomes" id="UP000298327"/>
    </source>
</evidence>
<dbReference type="EMBL" id="SEOQ01000698">
    <property type="protein sequence ID" value="TFY58189.1"/>
    <property type="molecule type" value="Genomic_DNA"/>
</dbReference>
<evidence type="ECO:0000313" key="2">
    <source>
        <dbReference type="EMBL" id="TFY58189.1"/>
    </source>
</evidence>
<gene>
    <name evidence="2" type="ORF">EVG20_g8250</name>
</gene>
<dbReference type="Proteomes" id="UP000298327">
    <property type="component" value="Unassembled WGS sequence"/>
</dbReference>
<reference evidence="2 3" key="1">
    <citation type="submission" date="2019-02" db="EMBL/GenBank/DDBJ databases">
        <title>Genome sequencing of the rare red list fungi Dentipellis fragilis.</title>
        <authorList>
            <person name="Buettner E."/>
            <person name="Kellner H."/>
        </authorList>
    </citation>
    <scope>NUCLEOTIDE SEQUENCE [LARGE SCALE GENOMIC DNA]</scope>
    <source>
        <strain evidence="2 3">DSM 105465</strain>
    </source>
</reference>
<accession>A0A4Y9YBF2</accession>
<name>A0A4Y9YBF2_9AGAM</name>
<dbReference type="InterPro" id="IPR036047">
    <property type="entry name" value="F-box-like_dom_sf"/>
</dbReference>
<feature type="domain" description="F-box" evidence="1">
    <location>
        <begin position="74"/>
        <end position="128"/>
    </location>
</feature>
<dbReference type="SUPFAM" id="SSF81383">
    <property type="entry name" value="F-box domain"/>
    <property type="match status" value="1"/>
</dbReference>
<dbReference type="SUPFAM" id="SSF52047">
    <property type="entry name" value="RNI-like"/>
    <property type="match status" value="1"/>
</dbReference>
<proteinExistence type="predicted"/>
<sequence>MEKIANFVASSASEYWRNAEEKRFVRQVRSSSSWTEHAADTRRTLMLEMDAVTLLLCSLRTRYNAVAHINRLSSEILAHIFSFLQKIDKPREVKLNAPGDQIGWLRATHICRQWRSAAIDHAYLWSNILVDLGRRWMEEFLHRSRMAPILFNDLETRRSDPEGARSVEDVASIIAQHLCHMQELSTVADDHQSAASIFLSLRQTAPVLEEFELYNKSATVDGDHNILPVTDPLPSLPPDLFDHVAPRLYYLSLWYFQVPWPSLVFSNLLYLRIMGTAGSAEAARFAQSNFETQDLRSFLDALSRMPALQVLELSFALPRLPPGARPRTSYASPVALTQLYRLYLKDTILECAVALNHMVLPPNVDKFVDCRLDTAKRRGADLIAPWIGSQMGTICDCKVQEWIGGFRIIAPSTFSVEASPEEGGLDIYIRYDDLEADKALDELRPICQILPLEHLESLCVDITYACQKARDWFSILGRCENLKHLEIWEHCQDSIWTALGSTLDSPVGGYSGSGRLFPSLLSLKLSDFELTPSDFHAKLLPMLKFRKTLMPLQWVDVSACGRVEHAIFSGIRDEVPEVIW</sequence>
<dbReference type="InterPro" id="IPR001810">
    <property type="entry name" value="F-box_dom"/>
</dbReference>
<dbReference type="Pfam" id="PF12937">
    <property type="entry name" value="F-box-like"/>
    <property type="match status" value="1"/>
</dbReference>
<dbReference type="Gene3D" id="1.20.1280.50">
    <property type="match status" value="1"/>
</dbReference>
<protein>
    <recommendedName>
        <fullName evidence="1">F-box domain-containing protein</fullName>
    </recommendedName>
</protein>
<comment type="caution">
    <text evidence="2">The sequence shown here is derived from an EMBL/GenBank/DDBJ whole genome shotgun (WGS) entry which is preliminary data.</text>
</comment>
<organism evidence="2 3">
    <name type="scientific">Dentipellis fragilis</name>
    <dbReference type="NCBI Taxonomy" id="205917"/>
    <lineage>
        <taxon>Eukaryota</taxon>
        <taxon>Fungi</taxon>
        <taxon>Dikarya</taxon>
        <taxon>Basidiomycota</taxon>
        <taxon>Agaricomycotina</taxon>
        <taxon>Agaricomycetes</taxon>
        <taxon>Russulales</taxon>
        <taxon>Hericiaceae</taxon>
        <taxon>Dentipellis</taxon>
    </lineage>
</organism>
<keyword evidence="3" id="KW-1185">Reference proteome</keyword>